<dbReference type="InterPro" id="IPR036068">
    <property type="entry name" value="Nicotinate_pribotase-like_C"/>
</dbReference>
<evidence type="ECO:0000256" key="2">
    <source>
        <dbReference type="ARBA" id="ARBA00004893"/>
    </source>
</evidence>
<gene>
    <name evidence="16" type="primary">nadC</name>
    <name evidence="16" type="ORF">ENV75_03230</name>
</gene>
<dbReference type="InterPro" id="IPR002638">
    <property type="entry name" value="Quinolinate_PRibosylTrfase_C"/>
</dbReference>
<evidence type="ECO:0000256" key="13">
    <source>
        <dbReference type="PIRSR" id="PIRSR006250-1"/>
    </source>
</evidence>
<dbReference type="Gene3D" id="3.90.1170.20">
    <property type="entry name" value="Quinolinate phosphoribosyl transferase, N-terminal domain"/>
    <property type="match status" value="1"/>
</dbReference>
<feature type="binding site" evidence="13">
    <location>
        <begin position="248"/>
        <end position="250"/>
    </location>
    <ligand>
        <name>substrate</name>
    </ligand>
</feature>
<feature type="binding site" evidence="13">
    <location>
        <position position="175"/>
    </location>
    <ligand>
        <name>substrate</name>
    </ligand>
</feature>
<feature type="binding site" evidence="13">
    <location>
        <position position="108"/>
    </location>
    <ligand>
        <name>substrate</name>
    </ligand>
</feature>
<dbReference type="FunFam" id="3.20.20.70:FF:000030">
    <property type="entry name" value="Nicotinate-nucleotide pyrophosphorylase, carboxylating"/>
    <property type="match status" value="1"/>
</dbReference>
<dbReference type="PIRSF" id="PIRSF006250">
    <property type="entry name" value="NadC_ModD"/>
    <property type="match status" value="1"/>
</dbReference>
<reference evidence="16" key="1">
    <citation type="journal article" date="2020" name="mSystems">
        <title>Genome- and Community-Level Interaction Insights into Carbon Utilization and Element Cycling Functions of Hydrothermarchaeota in Hydrothermal Sediment.</title>
        <authorList>
            <person name="Zhou Z."/>
            <person name="Liu Y."/>
            <person name="Xu W."/>
            <person name="Pan J."/>
            <person name="Luo Z.H."/>
            <person name="Li M."/>
        </authorList>
    </citation>
    <scope>NUCLEOTIDE SEQUENCE [LARGE SCALE GENOMIC DNA]</scope>
    <source>
        <strain evidence="16">SpSt-788</strain>
    </source>
</reference>
<dbReference type="PANTHER" id="PTHR32179">
    <property type="entry name" value="NICOTINATE-NUCLEOTIDE PYROPHOSPHORYLASE [CARBOXYLATING]"/>
    <property type="match status" value="1"/>
</dbReference>
<dbReference type="InterPro" id="IPR022412">
    <property type="entry name" value="Quinolinate_PRibosylTrfase_N"/>
</dbReference>
<comment type="pathway">
    <text evidence="2">Cofactor biosynthesis; NAD(+) biosynthesis; nicotinate D-ribonucleotide from quinolinate: step 1/1.</text>
</comment>
<evidence type="ECO:0000256" key="11">
    <source>
        <dbReference type="ARBA" id="ARBA00069173"/>
    </source>
</evidence>
<comment type="caution">
    <text evidence="16">The sequence shown here is derived from an EMBL/GenBank/DDBJ whole genome shotgun (WGS) entry which is preliminary data.</text>
</comment>
<evidence type="ECO:0000256" key="4">
    <source>
        <dbReference type="ARBA" id="ARBA00011218"/>
    </source>
</evidence>
<evidence type="ECO:0000256" key="12">
    <source>
        <dbReference type="PIRNR" id="PIRNR006250"/>
    </source>
</evidence>
<name>A0A7C4ENR7_9BACT</name>
<feature type="binding site" evidence="13">
    <location>
        <position position="204"/>
    </location>
    <ligand>
        <name>substrate</name>
    </ligand>
</feature>
<keyword evidence="8 12" id="KW-0808">Transferase</keyword>
<evidence type="ECO:0000256" key="10">
    <source>
        <dbReference type="ARBA" id="ARBA00047445"/>
    </source>
</evidence>
<evidence type="ECO:0000256" key="7">
    <source>
        <dbReference type="ARBA" id="ARBA00022676"/>
    </source>
</evidence>
<dbReference type="GO" id="GO:0034213">
    <property type="term" value="P:quinolinate catabolic process"/>
    <property type="evidence" value="ECO:0007669"/>
    <property type="project" value="TreeGrafter"/>
</dbReference>
<dbReference type="Gene3D" id="3.20.20.70">
    <property type="entry name" value="Aldolase class I"/>
    <property type="match status" value="1"/>
</dbReference>
<dbReference type="Pfam" id="PF02749">
    <property type="entry name" value="QRPTase_N"/>
    <property type="match status" value="1"/>
</dbReference>
<accession>A0A7C4ENR7</accession>
<keyword evidence="7 12" id="KW-0328">Glycosyltransferase</keyword>
<feature type="domain" description="Quinolinate phosphoribosyl transferase N-terminal" evidence="15">
    <location>
        <begin position="22"/>
        <end position="118"/>
    </location>
</feature>
<organism evidence="16">
    <name type="scientific">Thermodesulfovibrio aggregans</name>
    <dbReference type="NCBI Taxonomy" id="86166"/>
    <lineage>
        <taxon>Bacteria</taxon>
        <taxon>Pseudomonadati</taxon>
        <taxon>Nitrospirota</taxon>
        <taxon>Thermodesulfovibrionia</taxon>
        <taxon>Thermodesulfovibrionales</taxon>
        <taxon>Thermodesulfovibrionaceae</taxon>
        <taxon>Thermodesulfovibrio</taxon>
    </lineage>
</organism>
<dbReference type="SUPFAM" id="SSF54675">
    <property type="entry name" value="Nicotinate/Quinolinate PRTase N-terminal domain-like"/>
    <property type="match status" value="1"/>
</dbReference>
<feature type="binding site" evidence="13">
    <location>
        <position position="225"/>
    </location>
    <ligand>
        <name>substrate</name>
    </ligand>
</feature>
<dbReference type="Pfam" id="PF01729">
    <property type="entry name" value="QRPTase_C"/>
    <property type="match status" value="1"/>
</dbReference>
<protein>
    <recommendedName>
        <fullName evidence="11">Probable nicotinate-nucleotide pyrophosphorylase [carboxylating]</fullName>
        <ecNumber evidence="5">2.4.2.19</ecNumber>
    </recommendedName>
    <alternativeName>
        <fullName evidence="9">Quinolinate phosphoribosyltransferase [decarboxylating]</fullName>
    </alternativeName>
</protein>
<comment type="similarity">
    <text evidence="3 12">Belongs to the NadC/ModD family.</text>
</comment>
<feature type="binding site" evidence="13">
    <location>
        <begin position="269"/>
        <end position="271"/>
    </location>
    <ligand>
        <name>substrate</name>
    </ligand>
</feature>
<evidence type="ECO:0000256" key="1">
    <source>
        <dbReference type="ARBA" id="ARBA00003237"/>
    </source>
</evidence>
<comment type="function">
    <text evidence="1">Involved in the catabolism of quinolinic acid (QA).</text>
</comment>
<dbReference type="GO" id="GO:0004514">
    <property type="term" value="F:nicotinate-nucleotide diphosphorylase (carboxylating) activity"/>
    <property type="evidence" value="ECO:0007669"/>
    <property type="project" value="UniProtKB-EC"/>
</dbReference>
<dbReference type="SUPFAM" id="SSF51690">
    <property type="entry name" value="Nicotinate/Quinolinate PRTase C-terminal domain-like"/>
    <property type="match status" value="1"/>
</dbReference>
<comment type="catalytic activity">
    <reaction evidence="10">
        <text>nicotinate beta-D-ribonucleotide + CO2 + diphosphate = quinolinate + 5-phospho-alpha-D-ribose 1-diphosphate + 2 H(+)</text>
        <dbReference type="Rhea" id="RHEA:12733"/>
        <dbReference type="ChEBI" id="CHEBI:15378"/>
        <dbReference type="ChEBI" id="CHEBI:16526"/>
        <dbReference type="ChEBI" id="CHEBI:29959"/>
        <dbReference type="ChEBI" id="CHEBI:33019"/>
        <dbReference type="ChEBI" id="CHEBI:57502"/>
        <dbReference type="ChEBI" id="CHEBI:58017"/>
        <dbReference type="EC" id="2.4.2.19"/>
    </reaction>
</comment>
<sequence length="291" mass="32438">MLNQYVDELLKLAILEDIGTADITSEILIPEECYARAEIIGKEDFILAGMPFVKRFFFILLNYIQASFEKPPATFSFEEFFKDGEFIKRGSTIASIKGNARVLLAGERITLNILQRLSGIATLTRQFVKKVEDMSVKILDTRKTIPGLRFMEKYAVKVGGGLNHRFALYDAILIKDNHIKIVGSVKESVLKAKRQCIHQKVEVEVKNLEELEEAISAGADIVMLDNMDIETMKKAVKIANGRVLIEASGGVNLENIREIASTGVNFISIGALTHSAKAVDISMKIKELILF</sequence>
<dbReference type="InterPro" id="IPR004393">
    <property type="entry name" value="NadC"/>
</dbReference>
<dbReference type="InterPro" id="IPR013785">
    <property type="entry name" value="Aldolase_TIM"/>
</dbReference>
<evidence type="ECO:0000256" key="8">
    <source>
        <dbReference type="ARBA" id="ARBA00022679"/>
    </source>
</evidence>
<dbReference type="InterPro" id="IPR037128">
    <property type="entry name" value="Quinolinate_PRibosylTase_N_sf"/>
</dbReference>
<dbReference type="EC" id="2.4.2.19" evidence="5"/>
<dbReference type="GO" id="GO:0009435">
    <property type="term" value="P:NAD+ biosynthetic process"/>
    <property type="evidence" value="ECO:0007669"/>
    <property type="project" value="UniProtKB-UniPathway"/>
</dbReference>
<evidence type="ECO:0000259" key="14">
    <source>
        <dbReference type="Pfam" id="PF01729"/>
    </source>
</evidence>
<keyword evidence="6" id="KW-0662">Pyridine nucleotide biosynthesis</keyword>
<dbReference type="UniPathway" id="UPA00253">
    <property type="reaction ID" value="UER00331"/>
</dbReference>
<evidence type="ECO:0000259" key="15">
    <source>
        <dbReference type="Pfam" id="PF02749"/>
    </source>
</evidence>
<dbReference type="EMBL" id="DTHO01000029">
    <property type="protein sequence ID" value="HGG99450.1"/>
    <property type="molecule type" value="Genomic_DNA"/>
</dbReference>
<dbReference type="PANTHER" id="PTHR32179:SF3">
    <property type="entry name" value="NICOTINATE-NUCLEOTIDE PYROPHOSPHORYLASE [CARBOXYLATING]"/>
    <property type="match status" value="1"/>
</dbReference>
<evidence type="ECO:0000256" key="6">
    <source>
        <dbReference type="ARBA" id="ARBA00022642"/>
    </source>
</evidence>
<feature type="binding site" evidence="13">
    <location>
        <position position="165"/>
    </location>
    <ligand>
        <name>substrate</name>
    </ligand>
</feature>
<feature type="binding site" evidence="13">
    <location>
        <begin position="141"/>
        <end position="143"/>
    </location>
    <ligand>
        <name>substrate</name>
    </ligand>
</feature>
<dbReference type="AlphaFoldDB" id="A0A7C4ENR7"/>
<proteinExistence type="inferred from homology"/>
<evidence type="ECO:0000256" key="3">
    <source>
        <dbReference type="ARBA" id="ARBA00009400"/>
    </source>
</evidence>
<comment type="subunit">
    <text evidence="4">Hexamer formed by 3 homodimers.</text>
</comment>
<dbReference type="FunFam" id="3.90.1170.20:FF:000001">
    <property type="entry name" value="Nicotinate-nucleotide diphosphorylase (Carboxylating)"/>
    <property type="match status" value="1"/>
</dbReference>
<evidence type="ECO:0000313" key="16">
    <source>
        <dbReference type="EMBL" id="HGG99450.1"/>
    </source>
</evidence>
<dbReference type="CDD" id="cd01572">
    <property type="entry name" value="QPRTase"/>
    <property type="match status" value="1"/>
</dbReference>
<dbReference type="GO" id="GO:0005737">
    <property type="term" value="C:cytoplasm"/>
    <property type="evidence" value="ECO:0007669"/>
    <property type="project" value="TreeGrafter"/>
</dbReference>
<dbReference type="InterPro" id="IPR027277">
    <property type="entry name" value="NadC/ModD"/>
</dbReference>
<dbReference type="NCBIfam" id="TIGR00078">
    <property type="entry name" value="nadC"/>
    <property type="match status" value="1"/>
</dbReference>
<feature type="domain" description="Quinolinate phosphoribosyl transferase C-terminal" evidence="14">
    <location>
        <begin position="120"/>
        <end position="284"/>
    </location>
</feature>
<evidence type="ECO:0000256" key="9">
    <source>
        <dbReference type="ARBA" id="ARBA00033102"/>
    </source>
</evidence>
<evidence type="ECO:0000256" key="5">
    <source>
        <dbReference type="ARBA" id="ARBA00011944"/>
    </source>
</evidence>